<accession>A0A5A7URK7</accession>
<protein>
    <submittedName>
        <fullName evidence="1">Gag-pol polyprotein</fullName>
    </submittedName>
</protein>
<sequence length="173" mass="19242">MSDSKLVRKVLRSLPSKFNMKVTAIEEANDLASRRKPGLALTSVKEEPIEEYRGSQINATAAKPPQLLNLEHQDPLHPDCTEERTTNEMIRTLALQKLKSLVKESAVMSVKDLDIFNLNVQPISNVKRSLVATLSDEEDYSESDDEEVGMALISIATMNEEEAIQVTSQASDQ</sequence>
<dbReference type="Proteomes" id="UP000321393">
    <property type="component" value="Unassembled WGS sequence"/>
</dbReference>
<dbReference type="OrthoDB" id="1738629at2759"/>
<evidence type="ECO:0000313" key="1">
    <source>
        <dbReference type="EMBL" id="KAA0056161.1"/>
    </source>
</evidence>
<reference evidence="1 2" key="1">
    <citation type="submission" date="2019-08" db="EMBL/GenBank/DDBJ databases">
        <title>Draft genome sequences of two oriental melons (Cucumis melo L. var makuwa).</title>
        <authorList>
            <person name="Kwon S.-Y."/>
        </authorList>
    </citation>
    <scope>NUCLEOTIDE SEQUENCE [LARGE SCALE GENOMIC DNA]</scope>
    <source>
        <strain evidence="2">cv. SW 3</strain>
        <tissue evidence="1">Leaf</tissue>
    </source>
</reference>
<gene>
    <name evidence="1" type="ORF">E6C27_scaffold697G00530</name>
</gene>
<comment type="caution">
    <text evidence="1">The sequence shown here is derived from an EMBL/GenBank/DDBJ whole genome shotgun (WGS) entry which is preliminary data.</text>
</comment>
<dbReference type="AlphaFoldDB" id="A0A5A7URK7"/>
<organism evidence="1 2">
    <name type="scientific">Cucumis melo var. makuwa</name>
    <name type="common">Oriental melon</name>
    <dbReference type="NCBI Taxonomy" id="1194695"/>
    <lineage>
        <taxon>Eukaryota</taxon>
        <taxon>Viridiplantae</taxon>
        <taxon>Streptophyta</taxon>
        <taxon>Embryophyta</taxon>
        <taxon>Tracheophyta</taxon>
        <taxon>Spermatophyta</taxon>
        <taxon>Magnoliopsida</taxon>
        <taxon>eudicotyledons</taxon>
        <taxon>Gunneridae</taxon>
        <taxon>Pentapetalae</taxon>
        <taxon>rosids</taxon>
        <taxon>fabids</taxon>
        <taxon>Cucurbitales</taxon>
        <taxon>Cucurbitaceae</taxon>
        <taxon>Benincaseae</taxon>
        <taxon>Cucumis</taxon>
    </lineage>
</organism>
<proteinExistence type="predicted"/>
<name>A0A5A7URK7_CUCMM</name>
<dbReference type="EMBL" id="SSTE01008168">
    <property type="protein sequence ID" value="KAA0056161.1"/>
    <property type="molecule type" value="Genomic_DNA"/>
</dbReference>
<evidence type="ECO:0000313" key="2">
    <source>
        <dbReference type="Proteomes" id="UP000321393"/>
    </source>
</evidence>